<reference evidence="2 3" key="1">
    <citation type="submission" date="2019-08" db="EMBL/GenBank/DDBJ databases">
        <title>In-depth cultivation of the pig gut microbiome towards novel bacterial diversity and tailored functional studies.</title>
        <authorList>
            <person name="Wylensek D."/>
            <person name="Hitch T.C.A."/>
            <person name="Clavel T."/>
        </authorList>
    </citation>
    <scope>NUCLEOTIDE SEQUENCE [LARGE SCALE GENOMIC DNA]</scope>
    <source>
        <strain evidence="2 3">CA-Schmier-601-WT-3</strain>
    </source>
</reference>
<evidence type="ECO:0000313" key="3">
    <source>
        <dbReference type="Proteomes" id="UP000442619"/>
    </source>
</evidence>
<feature type="domain" description="Glycosyltransferase 2-like" evidence="1">
    <location>
        <begin position="21"/>
        <end position="138"/>
    </location>
</feature>
<accession>A0A844FQI0</accession>
<sequence>MDEERQKHIIVSLTSFPDRMSTIYMCLRSLLCQKKKPDKIILYLSKKQFEGVEIPKKVLNLKQYGIQIVFCEDLKPHKKYFYAMQQYPKDIVITVDDDVFYRSNLIGDLLEAHEREKEEIICTRAHKMKFKNGKLLPYKEWDYETKDIQNSSHYLMATGVGGVLYPPEILPDYAFDKDKIIQLCLFADDVWLKAVEIKARKKVRAIPSSKTKYVVGIWGSERVALNYSNVGENRNDQYIKNTFSYFKLTENDLKN</sequence>
<organism evidence="2 3">
    <name type="scientific">Sharpea porci</name>
    <dbReference type="NCBI Taxonomy" id="2652286"/>
    <lineage>
        <taxon>Bacteria</taxon>
        <taxon>Bacillati</taxon>
        <taxon>Bacillota</taxon>
        <taxon>Erysipelotrichia</taxon>
        <taxon>Erysipelotrichales</taxon>
        <taxon>Coprobacillaceae</taxon>
        <taxon>Sharpea</taxon>
    </lineage>
</organism>
<dbReference type="Gene3D" id="3.90.550.10">
    <property type="entry name" value="Spore Coat Polysaccharide Biosynthesis Protein SpsA, Chain A"/>
    <property type="match status" value="1"/>
</dbReference>
<dbReference type="EMBL" id="VUNM01000001">
    <property type="protein sequence ID" value="MST88188.1"/>
    <property type="molecule type" value="Genomic_DNA"/>
</dbReference>
<keyword evidence="3" id="KW-1185">Reference proteome</keyword>
<evidence type="ECO:0000313" key="2">
    <source>
        <dbReference type="EMBL" id="MST88188.1"/>
    </source>
</evidence>
<dbReference type="AlphaFoldDB" id="A0A844FQI0"/>
<proteinExistence type="predicted"/>
<name>A0A844FQI0_9FIRM</name>
<comment type="caution">
    <text evidence="2">The sequence shown here is derived from an EMBL/GenBank/DDBJ whole genome shotgun (WGS) entry which is preliminary data.</text>
</comment>
<dbReference type="InterPro" id="IPR001173">
    <property type="entry name" value="Glyco_trans_2-like"/>
</dbReference>
<evidence type="ECO:0000259" key="1">
    <source>
        <dbReference type="Pfam" id="PF00535"/>
    </source>
</evidence>
<dbReference type="Pfam" id="PF00535">
    <property type="entry name" value="Glycos_transf_2"/>
    <property type="match status" value="1"/>
</dbReference>
<gene>
    <name evidence="2" type="ORF">FYJ79_01015</name>
</gene>
<dbReference type="Proteomes" id="UP000442619">
    <property type="component" value="Unassembled WGS sequence"/>
</dbReference>
<protein>
    <recommendedName>
        <fullName evidence="1">Glycosyltransferase 2-like domain-containing protein</fullName>
    </recommendedName>
</protein>
<dbReference type="InterPro" id="IPR029044">
    <property type="entry name" value="Nucleotide-diphossugar_trans"/>
</dbReference>
<dbReference type="SUPFAM" id="SSF53448">
    <property type="entry name" value="Nucleotide-diphospho-sugar transferases"/>
    <property type="match status" value="1"/>
</dbReference>